<dbReference type="RefSeq" id="WP_076220685.1">
    <property type="nucleotide sequence ID" value="NZ_MPTJ01000005.1"/>
</dbReference>
<protein>
    <submittedName>
        <fullName evidence="1">Uncharacterized protein</fullName>
    </submittedName>
</protein>
<evidence type="ECO:0000313" key="1">
    <source>
        <dbReference type="EMBL" id="OMD05537.1"/>
    </source>
</evidence>
<organism evidence="1 2">
    <name type="scientific">Paenibacillus odorifer</name>
    <dbReference type="NCBI Taxonomy" id="189426"/>
    <lineage>
        <taxon>Bacteria</taxon>
        <taxon>Bacillati</taxon>
        <taxon>Bacillota</taxon>
        <taxon>Bacilli</taxon>
        <taxon>Bacillales</taxon>
        <taxon>Paenibacillaceae</taxon>
        <taxon>Paenibacillus</taxon>
    </lineage>
</organism>
<reference evidence="1 2" key="1">
    <citation type="submission" date="2016-11" db="EMBL/GenBank/DDBJ databases">
        <title>Paenibacillus species isolates.</title>
        <authorList>
            <person name="Beno S.M."/>
        </authorList>
    </citation>
    <scope>NUCLEOTIDE SEQUENCE [LARGE SCALE GENOMIC DNA]</scope>
    <source>
        <strain evidence="1 2">FSL H7-0433</strain>
    </source>
</reference>
<keyword evidence="2" id="KW-1185">Reference proteome</keyword>
<comment type="caution">
    <text evidence="1">The sequence shown here is derived from an EMBL/GenBank/DDBJ whole genome shotgun (WGS) entry which is preliminary data.</text>
</comment>
<dbReference type="Proteomes" id="UP000187158">
    <property type="component" value="Unassembled WGS sequence"/>
</dbReference>
<sequence length="85" mass="10011">MKFIKPKEKTVNKTIWEVSDRTKHTVKFYAEYTGFSEDEVVDTFLLNILDDPDFIAWIQKKRRNTRIAKQLFPEEAVKESASGEN</sequence>
<proteinExistence type="predicted"/>
<name>A0ABX3GGT9_9BACL</name>
<gene>
    <name evidence="1" type="ORF">BSO21_31295</name>
</gene>
<dbReference type="EMBL" id="MPVP01000456">
    <property type="protein sequence ID" value="OMD05537.1"/>
    <property type="molecule type" value="Genomic_DNA"/>
</dbReference>
<accession>A0ABX3GGT9</accession>
<evidence type="ECO:0000313" key="2">
    <source>
        <dbReference type="Proteomes" id="UP000187158"/>
    </source>
</evidence>